<evidence type="ECO:0000256" key="2">
    <source>
        <dbReference type="ARBA" id="ARBA00022741"/>
    </source>
</evidence>
<dbReference type="AlphaFoldDB" id="A0A6M4H8T7"/>
<keyword evidence="2 5" id="KW-0547">Nucleotide-binding</keyword>
<dbReference type="RefSeq" id="WP_171163985.1">
    <property type="nucleotide sequence ID" value="NZ_CP053073.1"/>
</dbReference>
<dbReference type="KEGG" id="upl:DSM104440_02958"/>
<dbReference type="Proteomes" id="UP000503096">
    <property type="component" value="Chromosome"/>
</dbReference>
<dbReference type="InParanoid" id="A0A6M4H8T7"/>
<dbReference type="Gene3D" id="3.30.200.20">
    <property type="entry name" value="Phosphorylase Kinase, domain 1"/>
    <property type="match status" value="1"/>
</dbReference>
<feature type="domain" description="Protein kinase" evidence="6">
    <location>
        <begin position="94"/>
        <end position="371"/>
    </location>
</feature>
<dbReference type="GO" id="GO:0004674">
    <property type="term" value="F:protein serine/threonine kinase activity"/>
    <property type="evidence" value="ECO:0007669"/>
    <property type="project" value="UniProtKB-EC"/>
</dbReference>
<gene>
    <name evidence="7" type="primary">pknD_8</name>
    <name evidence="7" type="ORF">DSM104440_02958</name>
</gene>
<accession>A0A6M4H8T7</accession>
<dbReference type="Pfam" id="PF00069">
    <property type="entry name" value="Pkinase"/>
    <property type="match status" value="1"/>
</dbReference>
<dbReference type="GO" id="GO:0005524">
    <property type="term" value="F:ATP binding"/>
    <property type="evidence" value="ECO:0007669"/>
    <property type="project" value="UniProtKB-UniRule"/>
</dbReference>
<dbReference type="PANTHER" id="PTHR43289:SF34">
    <property type="entry name" value="SERINE_THREONINE-PROTEIN KINASE YBDM-RELATED"/>
    <property type="match status" value="1"/>
</dbReference>
<dbReference type="Gene3D" id="1.10.510.10">
    <property type="entry name" value="Transferase(Phosphotransferase) domain 1"/>
    <property type="match status" value="1"/>
</dbReference>
<evidence type="ECO:0000256" key="4">
    <source>
        <dbReference type="ARBA" id="ARBA00022840"/>
    </source>
</evidence>
<keyword evidence="1 7" id="KW-0808">Transferase</keyword>
<evidence type="ECO:0000259" key="6">
    <source>
        <dbReference type="PROSITE" id="PS50011"/>
    </source>
</evidence>
<dbReference type="EC" id="2.7.11.1" evidence="7"/>
<evidence type="ECO:0000313" key="7">
    <source>
        <dbReference type="EMBL" id="QJR16129.1"/>
    </source>
</evidence>
<dbReference type="PANTHER" id="PTHR43289">
    <property type="entry name" value="MITOGEN-ACTIVATED PROTEIN KINASE KINASE KINASE 20-RELATED"/>
    <property type="match status" value="1"/>
</dbReference>
<dbReference type="InterPro" id="IPR008271">
    <property type="entry name" value="Ser/Thr_kinase_AS"/>
</dbReference>
<dbReference type="PROSITE" id="PS50011">
    <property type="entry name" value="PROTEIN_KINASE_DOM"/>
    <property type="match status" value="1"/>
</dbReference>
<dbReference type="SMART" id="SM00220">
    <property type="entry name" value="S_TKc"/>
    <property type="match status" value="1"/>
</dbReference>
<proteinExistence type="predicted"/>
<evidence type="ECO:0000313" key="8">
    <source>
        <dbReference type="Proteomes" id="UP000503096"/>
    </source>
</evidence>
<dbReference type="InterPro" id="IPR011009">
    <property type="entry name" value="Kinase-like_dom_sf"/>
</dbReference>
<evidence type="ECO:0000256" key="3">
    <source>
        <dbReference type="ARBA" id="ARBA00022777"/>
    </source>
</evidence>
<dbReference type="EMBL" id="CP053073">
    <property type="protein sequence ID" value="QJR16129.1"/>
    <property type="molecule type" value="Genomic_DNA"/>
</dbReference>
<keyword evidence="3 7" id="KW-0418">Kinase</keyword>
<reference evidence="7 8" key="1">
    <citation type="submission" date="2020-04" db="EMBL/GenBank/DDBJ databases">
        <title>Usitatibacter rugosus gen. nov., sp. nov. and Usitatibacter palustris sp. nov., novel members of Usitatibacteraceae fam. nov. within the order Nitrosomonadales isolated from soil.</title>
        <authorList>
            <person name="Huber K.J."/>
            <person name="Neumann-Schaal M."/>
            <person name="Geppert A."/>
            <person name="Luckner M."/>
            <person name="Wanner G."/>
            <person name="Overmann J."/>
        </authorList>
    </citation>
    <scope>NUCLEOTIDE SEQUENCE [LARGE SCALE GENOMIC DNA]</scope>
    <source>
        <strain evidence="7 8">Swamp67</strain>
    </source>
</reference>
<dbReference type="SUPFAM" id="SSF56112">
    <property type="entry name" value="Protein kinase-like (PK-like)"/>
    <property type="match status" value="1"/>
</dbReference>
<protein>
    <submittedName>
        <fullName evidence="7">Serine/threonine-protein kinase PknD</fullName>
        <ecNumber evidence="7">2.7.11.1</ecNumber>
    </submittedName>
</protein>
<sequence length="861" mass="93326">MADSSPEAAVNLSRETWKRLEPLLASAFDMEAEARERWLAGLDATEPELAPMLRRLVANHIRAEHSGSLETVPKLAPPPPSHSAWTAGQGIGPFTLERPLGRGGMGEVWLAEQSDGRITRHVALKLPAAWLSGEHWQERFRRERDILAKLTHPNIARLYDAGVTDAGQPWLAMEYVDGHSLLDAAKARSLDTNARIALFRQVLAAVSHAHRHLVVHRDLKPANILVDASGQVKLLDFGIAKLLDEAEVPEGARDLTRLGGRVMTLRYAAPEQAAGEAITTATDIYALGVLLYELLSGASPYTAVREGRSFHEATLLQSEVTAPSSIASARSLAGDLDAILLKALRRDPAARYASIEAFDTDLAAHLAHRPVAARAGTWRYLAGRFVRRHRLPIATAAGVVIALAVGLVIAIGQRERAERHFASVRSLANTIMFDLYDAIDKVDGTLAARRLLADTSLKYLDNLAAESAGDDSLQLELATAYRKVSEILGQPNRANLGEPERAAQVIAKARSILTPLEARHPDDLALLRELRTVLDHSANFLAQRSDARMHETITSAVRVAEHAMKQPGATLDDRLAWLDVRTNRAAFTDVVSANRPGALAELRPVMVELEALVRAHPESLRARLVLAYANRRAAVATIDPQRRFETAPAALPFSERALALLHELVVSPAATRSMRMTLTFTLGEYAEALFWSGKTEAAYAAINEALANSRTMFAAEPGDAQVLVWHAFTLGRAAVGAMTLGHLDLAIEHGREANAIFARIPPDAQRARDASNVQSQAQISLADALITRARSAKASPAARRADLAEAKILYAAGLAFIDRAIAEKWGDVPVKYVAELRAAALSVDQQLAALDRGAPGTSPPR</sequence>
<dbReference type="InterPro" id="IPR000719">
    <property type="entry name" value="Prot_kinase_dom"/>
</dbReference>
<feature type="binding site" evidence="5">
    <location>
        <position position="125"/>
    </location>
    <ligand>
        <name>ATP</name>
        <dbReference type="ChEBI" id="CHEBI:30616"/>
    </ligand>
</feature>
<keyword evidence="4 5" id="KW-0067">ATP-binding</keyword>
<dbReference type="PROSITE" id="PS00107">
    <property type="entry name" value="PROTEIN_KINASE_ATP"/>
    <property type="match status" value="1"/>
</dbReference>
<dbReference type="CDD" id="cd14014">
    <property type="entry name" value="STKc_PknB_like"/>
    <property type="match status" value="1"/>
</dbReference>
<evidence type="ECO:0000256" key="1">
    <source>
        <dbReference type="ARBA" id="ARBA00022679"/>
    </source>
</evidence>
<organism evidence="7 8">
    <name type="scientific">Usitatibacter palustris</name>
    <dbReference type="NCBI Taxonomy" id="2732487"/>
    <lineage>
        <taxon>Bacteria</taxon>
        <taxon>Pseudomonadati</taxon>
        <taxon>Pseudomonadota</taxon>
        <taxon>Betaproteobacteria</taxon>
        <taxon>Nitrosomonadales</taxon>
        <taxon>Usitatibacteraceae</taxon>
        <taxon>Usitatibacter</taxon>
    </lineage>
</organism>
<dbReference type="PROSITE" id="PS00108">
    <property type="entry name" value="PROTEIN_KINASE_ST"/>
    <property type="match status" value="1"/>
</dbReference>
<name>A0A6M4H8T7_9PROT</name>
<evidence type="ECO:0000256" key="5">
    <source>
        <dbReference type="PROSITE-ProRule" id="PRU10141"/>
    </source>
</evidence>
<dbReference type="InterPro" id="IPR017441">
    <property type="entry name" value="Protein_kinase_ATP_BS"/>
</dbReference>
<keyword evidence="8" id="KW-1185">Reference proteome</keyword>